<accession>A0A811LPH9</accession>
<dbReference type="EMBL" id="CAJFDH010000006">
    <property type="protein sequence ID" value="CAD5229676.1"/>
    <property type="molecule type" value="Genomic_DNA"/>
</dbReference>
<dbReference type="GO" id="GO:0016020">
    <property type="term" value="C:membrane"/>
    <property type="evidence" value="ECO:0007669"/>
    <property type="project" value="UniProtKB-SubCell"/>
</dbReference>
<keyword evidence="8" id="KW-1185">Reference proteome</keyword>
<evidence type="ECO:0000256" key="5">
    <source>
        <dbReference type="ARBA" id="ARBA00023136"/>
    </source>
</evidence>
<feature type="transmembrane region" description="Helical" evidence="6">
    <location>
        <begin position="48"/>
        <end position="66"/>
    </location>
</feature>
<proteinExistence type="inferred from homology"/>
<comment type="subcellular location">
    <subcellularLocation>
        <location evidence="1">Membrane</location>
        <topology evidence="1">Multi-pass membrane protein</topology>
    </subcellularLocation>
</comment>
<keyword evidence="5 6" id="KW-0472">Membrane</keyword>
<keyword evidence="4 6" id="KW-1133">Transmembrane helix</keyword>
<keyword evidence="3 6" id="KW-0812">Transmembrane</keyword>
<reference evidence="7" key="1">
    <citation type="submission" date="2020-09" db="EMBL/GenBank/DDBJ databases">
        <authorList>
            <person name="Kikuchi T."/>
        </authorList>
    </citation>
    <scope>NUCLEOTIDE SEQUENCE</scope>
    <source>
        <strain evidence="7">SH1</strain>
    </source>
</reference>
<feature type="transmembrane region" description="Helical" evidence="6">
    <location>
        <begin position="86"/>
        <end position="109"/>
    </location>
</feature>
<evidence type="ECO:0000313" key="7">
    <source>
        <dbReference type="EMBL" id="CAD5229676.1"/>
    </source>
</evidence>
<comment type="caution">
    <text evidence="7">The sequence shown here is derived from an EMBL/GenBank/DDBJ whole genome shotgun (WGS) entry which is preliminary data.</text>
</comment>
<dbReference type="OrthoDB" id="7859621at2759"/>
<name>A0A811LPH9_9BILA</name>
<dbReference type="Proteomes" id="UP000614601">
    <property type="component" value="Unassembled WGS sequence"/>
</dbReference>
<sequence length="112" mass="12836">MLLAGRILLLFLFFFTLEEYNQRTITVFLIALVLMVCIVLGYKTKVTASLLVVWLTVVNLMVNSYWNESTEKITWYQKKFAFFETLTVIGGLLLIICHGPGGVSVDNYFKTK</sequence>
<protein>
    <submittedName>
        <fullName evidence="7">Uncharacterized protein</fullName>
    </submittedName>
</protein>
<dbReference type="EMBL" id="CAJFCW020000006">
    <property type="protein sequence ID" value="CAG9127177.1"/>
    <property type="molecule type" value="Genomic_DNA"/>
</dbReference>
<evidence type="ECO:0000256" key="4">
    <source>
        <dbReference type="ARBA" id="ARBA00022989"/>
    </source>
</evidence>
<gene>
    <name evidence="7" type="ORF">BOKJ2_LOCUS13735</name>
</gene>
<organism evidence="7 8">
    <name type="scientific">Bursaphelenchus okinawaensis</name>
    <dbReference type="NCBI Taxonomy" id="465554"/>
    <lineage>
        <taxon>Eukaryota</taxon>
        <taxon>Metazoa</taxon>
        <taxon>Ecdysozoa</taxon>
        <taxon>Nematoda</taxon>
        <taxon>Chromadorea</taxon>
        <taxon>Rhabditida</taxon>
        <taxon>Tylenchina</taxon>
        <taxon>Tylenchomorpha</taxon>
        <taxon>Aphelenchoidea</taxon>
        <taxon>Aphelenchoididae</taxon>
        <taxon>Bursaphelenchus</taxon>
    </lineage>
</organism>
<evidence type="ECO:0000256" key="6">
    <source>
        <dbReference type="SAM" id="Phobius"/>
    </source>
</evidence>
<dbReference type="Proteomes" id="UP000783686">
    <property type="component" value="Unassembled WGS sequence"/>
</dbReference>
<evidence type="ECO:0000256" key="2">
    <source>
        <dbReference type="ARBA" id="ARBA00006945"/>
    </source>
</evidence>
<dbReference type="AlphaFoldDB" id="A0A811LPH9"/>
<dbReference type="InterPro" id="IPR002995">
    <property type="entry name" value="Surf4"/>
</dbReference>
<comment type="similarity">
    <text evidence="2">Belongs to the SURF4 family.</text>
</comment>
<evidence type="ECO:0000256" key="1">
    <source>
        <dbReference type="ARBA" id="ARBA00004141"/>
    </source>
</evidence>
<evidence type="ECO:0000256" key="3">
    <source>
        <dbReference type="ARBA" id="ARBA00022692"/>
    </source>
</evidence>
<dbReference type="Pfam" id="PF02077">
    <property type="entry name" value="SURF4"/>
    <property type="match status" value="1"/>
</dbReference>
<feature type="transmembrane region" description="Helical" evidence="6">
    <location>
        <begin position="20"/>
        <end position="41"/>
    </location>
</feature>
<evidence type="ECO:0000313" key="8">
    <source>
        <dbReference type="Proteomes" id="UP000614601"/>
    </source>
</evidence>